<dbReference type="Proteomes" id="UP001063166">
    <property type="component" value="Unassembled WGS sequence"/>
</dbReference>
<evidence type="ECO:0000313" key="3">
    <source>
        <dbReference type="Proteomes" id="UP001063166"/>
    </source>
</evidence>
<feature type="domain" description="Dienelactone hydrolase" evidence="1">
    <location>
        <begin position="25"/>
        <end position="262"/>
    </location>
</feature>
<dbReference type="Gene3D" id="3.40.50.1820">
    <property type="entry name" value="alpha/beta hydrolase"/>
    <property type="match status" value="1"/>
</dbReference>
<keyword evidence="2" id="KW-0378">Hydrolase</keyword>
<dbReference type="EMBL" id="BRPK01000011">
    <property type="protein sequence ID" value="GLB42236.1"/>
    <property type="molecule type" value="Genomic_DNA"/>
</dbReference>
<proteinExistence type="predicted"/>
<organism evidence="2 3">
    <name type="scientific">Lyophyllum shimeji</name>
    <name type="common">Hon-shimeji</name>
    <name type="synonym">Tricholoma shimeji</name>
    <dbReference type="NCBI Taxonomy" id="47721"/>
    <lineage>
        <taxon>Eukaryota</taxon>
        <taxon>Fungi</taxon>
        <taxon>Dikarya</taxon>
        <taxon>Basidiomycota</taxon>
        <taxon>Agaricomycotina</taxon>
        <taxon>Agaricomycetes</taxon>
        <taxon>Agaricomycetidae</taxon>
        <taxon>Agaricales</taxon>
        <taxon>Tricholomatineae</taxon>
        <taxon>Lyophyllaceae</taxon>
        <taxon>Lyophyllum</taxon>
    </lineage>
</organism>
<dbReference type="InterPro" id="IPR029058">
    <property type="entry name" value="AB_hydrolase_fold"/>
</dbReference>
<dbReference type="SUPFAM" id="SSF53474">
    <property type="entry name" value="alpha/beta-Hydrolases"/>
    <property type="match status" value="1"/>
</dbReference>
<evidence type="ECO:0000259" key="1">
    <source>
        <dbReference type="Pfam" id="PF01738"/>
    </source>
</evidence>
<reference evidence="2" key="1">
    <citation type="submission" date="2022-07" db="EMBL/GenBank/DDBJ databases">
        <title>The genome of Lyophyllum shimeji provides insight into the initial evolution of ectomycorrhizal fungal genome.</title>
        <authorList>
            <person name="Kobayashi Y."/>
            <person name="Shibata T."/>
            <person name="Hirakawa H."/>
            <person name="Shigenobu S."/>
            <person name="Nishiyama T."/>
            <person name="Yamada A."/>
            <person name="Hasebe M."/>
            <person name="Kawaguchi M."/>
        </authorList>
    </citation>
    <scope>NUCLEOTIDE SEQUENCE</scope>
    <source>
        <strain evidence="2">AT787</strain>
    </source>
</reference>
<protein>
    <submittedName>
        <fullName evidence="2">Dienelactone hydrolase family protein</fullName>
    </submittedName>
</protein>
<dbReference type="OrthoDB" id="10019231at2759"/>
<sequence length="266" mass="28855">MSCPDCIAGGLLPGEPTGISSTQGAYFASPPSEGPSRSAIILLTDVFGLPLKNCKIIADRLAKEVGCDVWVPDLFAGWPVMPLSELQAVARTGGKLTFFQMLRFYLSMLPRIPALIASRPAVVATRLSNFVKAIQEEKKYEKLGAVGYCFGGSTAIRLGGTDLVHSIVVCHPGPFSMAEAKAIKVPAAWVCAEVDQFFADSSRLNVEAIFAERKGKENFLDYEFKIYKGTIHGFAIRPDLANPEVKEGYEGAMQQIVAWFSKTLVV</sequence>
<name>A0A9P3UTJ9_LYOSH</name>
<evidence type="ECO:0000313" key="2">
    <source>
        <dbReference type="EMBL" id="GLB42236.1"/>
    </source>
</evidence>
<dbReference type="GO" id="GO:0016787">
    <property type="term" value="F:hydrolase activity"/>
    <property type="evidence" value="ECO:0007669"/>
    <property type="project" value="UniProtKB-KW"/>
</dbReference>
<dbReference type="PANTHER" id="PTHR17630:SF44">
    <property type="entry name" value="PROTEIN AIM2"/>
    <property type="match status" value="1"/>
</dbReference>
<comment type="caution">
    <text evidence="2">The sequence shown here is derived from an EMBL/GenBank/DDBJ whole genome shotgun (WGS) entry which is preliminary data.</text>
</comment>
<dbReference type="PANTHER" id="PTHR17630">
    <property type="entry name" value="DIENELACTONE HYDROLASE"/>
    <property type="match status" value="1"/>
</dbReference>
<gene>
    <name evidence="2" type="ORF">LshimejAT787_1102510</name>
</gene>
<dbReference type="AlphaFoldDB" id="A0A9P3UTJ9"/>
<dbReference type="Pfam" id="PF01738">
    <property type="entry name" value="DLH"/>
    <property type="match status" value="1"/>
</dbReference>
<accession>A0A9P3UTJ9</accession>
<dbReference type="InterPro" id="IPR002925">
    <property type="entry name" value="Dienelactn_hydro"/>
</dbReference>
<keyword evidence="3" id="KW-1185">Reference proteome</keyword>